<dbReference type="STRING" id="546271.Selsp_1539"/>
<feature type="transmembrane region" description="Helical" evidence="2">
    <location>
        <begin position="458"/>
        <end position="476"/>
    </location>
</feature>
<evidence type="ECO:0000313" key="6">
    <source>
        <dbReference type="Proteomes" id="UP000003505"/>
    </source>
</evidence>
<evidence type="ECO:0000313" key="4">
    <source>
        <dbReference type="EMBL" id="AEC00496.1"/>
    </source>
</evidence>
<evidence type="ECO:0000313" key="5">
    <source>
        <dbReference type="EMBL" id="EEX77917.1"/>
    </source>
</evidence>
<keyword evidence="2" id="KW-0812">Transmembrane</keyword>
<keyword evidence="2" id="KW-1133">Transmembrane helix</keyword>
<dbReference type="SUPFAM" id="SSF58113">
    <property type="entry name" value="Apolipoprotein A-I"/>
    <property type="match status" value="1"/>
</dbReference>
<dbReference type="InterPro" id="IPR006073">
    <property type="entry name" value="GTP-bd"/>
</dbReference>
<gene>
    <name evidence="4" type="ordered locus">Selsp_1539</name>
    <name evidence="5" type="ORF">SELSPUOL_00651</name>
</gene>
<dbReference type="AlphaFoldDB" id="C9LT71"/>
<evidence type="ECO:0000259" key="3">
    <source>
        <dbReference type="Pfam" id="PF01926"/>
    </source>
</evidence>
<dbReference type="SUPFAM" id="SSF52540">
    <property type="entry name" value="P-loop containing nucleoside triphosphate hydrolases"/>
    <property type="match status" value="1"/>
</dbReference>
<dbReference type="HOGENOM" id="CLU_497758_0_0_9"/>
<reference evidence="5 6" key="1">
    <citation type="submission" date="2009-09" db="EMBL/GenBank/DDBJ databases">
        <authorList>
            <person name="Weinstock G."/>
            <person name="Sodergren E."/>
            <person name="Clifton S."/>
            <person name="Fulton L."/>
            <person name="Fulton B."/>
            <person name="Courtney L."/>
            <person name="Fronick C."/>
            <person name="Harrison M."/>
            <person name="Strong C."/>
            <person name="Farmer C."/>
            <person name="Delahaunty K."/>
            <person name="Markovic C."/>
            <person name="Hall O."/>
            <person name="Minx P."/>
            <person name="Tomlinson C."/>
            <person name="Mitreva M."/>
            <person name="Nelson J."/>
            <person name="Hou S."/>
            <person name="Wollam A."/>
            <person name="Pepin K.H."/>
            <person name="Johnson M."/>
            <person name="Bhonagiri V."/>
            <person name="Nash W.E."/>
            <person name="Warren W."/>
            <person name="Chinwalla A."/>
            <person name="Mardis E.R."/>
            <person name="Wilson R.K."/>
        </authorList>
    </citation>
    <scope>NUCLEOTIDE SEQUENCE [LARGE SCALE GENOMIC DNA]</scope>
    <source>
        <strain evidence="5">ATCC 35185</strain>
        <strain evidence="6">ATCC 35185 / DSM 20758 / VPI D19B-28</strain>
    </source>
</reference>
<organism evidence="5 6">
    <name type="scientific">Selenomonas sputigena (strain ATCC 35185 / DSM 20758 / CCUG 44933 / VPI D19B-28)</name>
    <dbReference type="NCBI Taxonomy" id="546271"/>
    <lineage>
        <taxon>Bacteria</taxon>
        <taxon>Bacillati</taxon>
        <taxon>Bacillota</taxon>
        <taxon>Negativicutes</taxon>
        <taxon>Selenomonadales</taxon>
        <taxon>Selenomonadaceae</taxon>
        <taxon>Selenomonas</taxon>
    </lineage>
</organism>
<evidence type="ECO:0000256" key="1">
    <source>
        <dbReference type="SAM" id="Coils"/>
    </source>
</evidence>
<dbReference type="GO" id="GO:0002098">
    <property type="term" value="P:tRNA wobble uridine modification"/>
    <property type="evidence" value="ECO:0007669"/>
    <property type="project" value="TreeGrafter"/>
</dbReference>
<dbReference type="InterPro" id="IPR027417">
    <property type="entry name" value="P-loop_NTPase"/>
</dbReference>
<dbReference type="RefSeq" id="WP_006191615.1">
    <property type="nucleotide sequence ID" value="NC_015437.1"/>
</dbReference>
<dbReference type="KEGG" id="ssg:Selsp_1539"/>
<name>C9LT71_SELS3</name>
<dbReference type="OrthoDB" id="9816479at2"/>
<dbReference type="GO" id="GO:0005829">
    <property type="term" value="C:cytosol"/>
    <property type="evidence" value="ECO:0007669"/>
    <property type="project" value="TreeGrafter"/>
</dbReference>
<dbReference type="Proteomes" id="UP000011124">
    <property type="component" value="Chromosome"/>
</dbReference>
<dbReference type="Gene3D" id="3.40.50.300">
    <property type="entry name" value="P-loop containing nucleotide triphosphate hydrolases"/>
    <property type="match status" value="1"/>
</dbReference>
<dbReference type="GO" id="GO:0030488">
    <property type="term" value="P:tRNA methylation"/>
    <property type="evidence" value="ECO:0007669"/>
    <property type="project" value="TreeGrafter"/>
</dbReference>
<proteinExistence type="predicted"/>
<keyword evidence="7" id="KW-1185">Reference proteome</keyword>
<sequence>MDYRLMDFKGEMGALRETVEKHARPYTELPGVSKGLKEIQEIYATKLDATKPEVMVFGIYNAGKSSIINELIGADRAKVEDVPTTDKVDYYEWNGYRLADTPGVGAPIEHQNVTMEHLKKADVVIFVMSTTGSNERRQNYVRMKEIVDAGKKIIIVLNDKNGDLFSEDGDRTIQTIKDKVAENMRQVGIENVEKKYYIVAVNAARAKKGREKSSQAFWDKSNMAELTNVIMQELKKTGPFHILSNAIQDVERALQPMIACLAEQDNDEGVKSANELLEKLRIRRKELREEMAASIDVRADRLGHKLPGMIWSLREKPEEAQDQVQAEVTKTAEMIQQDFENRLHELTGDLLEDAEGLTLKIEKLDFTADDIQVEVLPDMEEGESSFEVASVLNKVKDVLEVLNEIAIPSYGKNSKGGNALANTALSMMVSKGVKQAAGTALGKSLLATALGKSVLVPVMPYVGAITAILPLLASLFGGKDNFAEMQAEAAVQNEREKRRIQAEAQAREELAQKCMYMAADLADNFKIAIDSSLQVVAEEIAKPFKEESKRMKRISGNLQTDLNALREAADSYNALQNKFRSVGTEI</sequence>
<dbReference type="EMBL" id="ACKP02000012">
    <property type="protein sequence ID" value="EEX77917.1"/>
    <property type="molecule type" value="Genomic_DNA"/>
</dbReference>
<dbReference type="Proteomes" id="UP000003505">
    <property type="component" value="Unassembled WGS sequence"/>
</dbReference>
<dbReference type="PANTHER" id="PTHR42714:SF2">
    <property type="entry name" value="TRNA MODIFICATION GTPASE GTPBP3, MITOCHONDRIAL"/>
    <property type="match status" value="1"/>
</dbReference>
<dbReference type="EMBL" id="CP002637">
    <property type="protein sequence ID" value="AEC00496.1"/>
    <property type="molecule type" value="Genomic_DNA"/>
</dbReference>
<evidence type="ECO:0000256" key="2">
    <source>
        <dbReference type="SAM" id="Phobius"/>
    </source>
</evidence>
<dbReference type="eggNOG" id="COG1160">
    <property type="taxonomic scope" value="Bacteria"/>
</dbReference>
<reference evidence="4 7" key="2">
    <citation type="submission" date="2011-04" db="EMBL/GenBank/DDBJ databases">
        <title>The complete genome of Selenomonas sputigena DSM 20758.</title>
        <authorList>
            <consortium name="US DOE Joint Genome Institute (JGI-PGF)"/>
            <person name="Lucas S."/>
            <person name="Copeland A."/>
            <person name="Lapidus A."/>
            <person name="Bruce D."/>
            <person name="Goodwin L."/>
            <person name="Pitluck S."/>
            <person name="Peters L."/>
            <person name="Kyrpides N."/>
            <person name="Mavromatis K."/>
            <person name="Ivanova N."/>
            <person name="Ovchinnikova G."/>
            <person name="Teshima H."/>
            <person name="Detter J.C."/>
            <person name="Tapia R."/>
            <person name="Han C."/>
            <person name="Land M."/>
            <person name="Hauser L."/>
            <person name="Markowitz V."/>
            <person name="Cheng J.-F."/>
            <person name="Hugenholtz P."/>
            <person name="Woyke T."/>
            <person name="Wu D."/>
            <person name="Gronow S."/>
            <person name="Wellnitz S."/>
            <person name="Schneider S."/>
            <person name="Klenk H.-P."/>
            <person name="Eisen J.A."/>
        </authorList>
    </citation>
    <scope>NUCLEOTIDE SEQUENCE [LARGE SCALE GENOMIC DNA]</scope>
    <source>
        <strain evidence="4">ATCC 35185</strain>
        <strain evidence="7">ATCC 35185 / DSM 20758 / VPI D19B-28</strain>
    </source>
</reference>
<keyword evidence="1" id="KW-0175">Coiled coil</keyword>
<feature type="coiled-coil region" evidence="1">
    <location>
        <begin position="270"/>
        <end position="297"/>
    </location>
</feature>
<evidence type="ECO:0000313" key="7">
    <source>
        <dbReference type="Proteomes" id="UP000011124"/>
    </source>
</evidence>
<feature type="domain" description="G" evidence="3">
    <location>
        <begin position="53"/>
        <end position="158"/>
    </location>
</feature>
<protein>
    <submittedName>
        <fullName evidence="4">GTP-binding protein HSR1-related protein</fullName>
    </submittedName>
</protein>
<dbReference type="Pfam" id="PF01926">
    <property type="entry name" value="MMR_HSR1"/>
    <property type="match status" value="1"/>
</dbReference>
<accession>C9LT71</accession>
<dbReference type="PANTHER" id="PTHR42714">
    <property type="entry name" value="TRNA MODIFICATION GTPASE GTPBP3"/>
    <property type="match status" value="1"/>
</dbReference>
<dbReference type="GO" id="GO:0005525">
    <property type="term" value="F:GTP binding"/>
    <property type="evidence" value="ECO:0007669"/>
    <property type="project" value="InterPro"/>
</dbReference>
<keyword evidence="2" id="KW-0472">Membrane</keyword>